<dbReference type="Pfam" id="PF01841">
    <property type="entry name" value="Transglut_core"/>
    <property type="match status" value="1"/>
</dbReference>
<dbReference type="InterPro" id="IPR002931">
    <property type="entry name" value="Transglutaminase-like"/>
</dbReference>
<evidence type="ECO:0000313" key="4">
    <source>
        <dbReference type="EMBL" id="CUQ87654.1"/>
    </source>
</evidence>
<keyword evidence="2" id="KW-0812">Transmembrane</keyword>
<feature type="compositionally biased region" description="Basic and acidic residues" evidence="1">
    <location>
        <begin position="659"/>
        <end position="672"/>
    </location>
</feature>
<dbReference type="InterPro" id="IPR038765">
    <property type="entry name" value="Papain-like_cys_pep_sf"/>
</dbReference>
<evidence type="ECO:0000256" key="1">
    <source>
        <dbReference type="SAM" id="MobiDB-lite"/>
    </source>
</evidence>
<proteinExistence type="predicted"/>
<dbReference type="SMART" id="SM00460">
    <property type="entry name" value="TGc"/>
    <property type="match status" value="1"/>
</dbReference>
<dbReference type="AlphaFoldDB" id="A0A174ZKG6"/>
<keyword evidence="2" id="KW-1133">Transmembrane helix</keyword>
<dbReference type="Proteomes" id="UP000078383">
    <property type="component" value="Unassembled WGS sequence"/>
</dbReference>
<feature type="transmembrane region" description="Helical" evidence="2">
    <location>
        <begin position="41"/>
        <end position="64"/>
    </location>
</feature>
<organism evidence="4 5">
    <name type="scientific">[Ruminococcus] torques</name>
    <dbReference type="NCBI Taxonomy" id="33039"/>
    <lineage>
        <taxon>Bacteria</taxon>
        <taxon>Bacillati</taxon>
        <taxon>Bacillota</taxon>
        <taxon>Clostridia</taxon>
        <taxon>Lachnospirales</taxon>
        <taxon>Lachnospiraceae</taxon>
        <taxon>Mediterraneibacter</taxon>
    </lineage>
</organism>
<dbReference type="Pfam" id="PF11992">
    <property type="entry name" value="TgpA_N"/>
    <property type="match status" value="1"/>
</dbReference>
<evidence type="ECO:0000256" key="2">
    <source>
        <dbReference type="SAM" id="Phobius"/>
    </source>
</evidence>
<keyword evidence="2" id="KW-0472">Membrane</keyword>
<accession>A0A174ZKG6</accession>
<feature type="transmembrane region" description="Helical" evidence="2">
    <location>
        <begin position="147"/>
        <end position="166"/>
    </location>
</feature>
<reference evidence="4 5" key="1">
    <citation type="submission" date="2015-09" db="EMBL/GenBank/DDBJ databases">
        <authorList>
            <consortium name="Pathogen Informatics"/>
        </authorList>
    </citation>
    <scope>NUCLEOTIDE SEQUENCE [LARGE SCALE GENOMIC DNA]</scope>
    <source>
        <strain evidence="4 5">2789STDY5834889</strain>
    </source>
</reference>
<gene>
    <name evidence="4" type="ORF">ERS852502_01615</name>
</gene>
<feature type="domain" description="Transglutaminase-like" evidence="3">
    <location>
        <begin position="565"/>
        <end position="641"/>
    </location>
</feature>
<feature type="transmembrane region" description="Helical" evidence="2">
    <location>
        <begin position="247"/>
        <end position="266"/>
    </location>
</feature>
<dbReference type="InterPro" id="IPR021878">
    <property type="entry name" value="TgpA_N"/>
</dbReference>
<feature type="transmembrane region" description="Helical" evidence="2">
    <location>
        <begin position="178"/>
        <end position="194"/>
    </location>
</feature>
<feature type="transmembrane region" description="Helical" evidence="2">
    <location>
        <begin position="99"/>
        <end position="127"/>
    </location>
</feature>
<dbReference type="PANTHER" id="PTHR42736">
    <property type="entry name" value="PROTEIN-GLUTAMINE GAMMA-GLUTAMYLTRANSFERASE"/>
    <property type="match status" value="1"/>
</dbReference>
<dbReference type="InterPro" id="IPR052901">
    <property type="entry name" value="Bact_TGase-like"/>
</dbReference>
<protein>
    <submittedName>
        <fullName evidence="4">Uncharacterized protein conserved in bacteria</fullName>
    </submittedName>
</protein>
<name>A0A174ZKG6_9FIRM</name>
<feature type="transmembrane region" description="Helical" evidence="2">
    <location>
        <begin position="70"/>
        <end position="87"/>
    </location>
</feature>
<sequence>MGTGTVKKKKTNHTEETGIRVVRRRILQEDPQGDRLSSASFWWMTGLCFLSTVALCMLFTKAFSITFAKWLIYPAMLVYCVLFTLYYEQRQLKKYRVFLFLGVVFVLCLVMFLIQKELMASISYVWMQMAEQLNRSYQGDLSVPSGAGNSATLFFLFLFLGVVWILAQGMIKRHEKGYFLLITFPVLLVVLLSGGNVSKAALFLLLLSFLCITAASGIRVRKKFWGGEESEAFCQNLRAVRRIQSRASVVCIAAGTILLLTSFYLLGPVLSKPIVTLSDVSAPVKVHGMQFLYDFLPKISGGKLNLSLEGVGGGVSDGELGDVEGSSYDGIESIRVTTSAQPKEVLYLKGFVGSEYTGDSWKPGDEDALQDAALNWKTEGNSLLYLQNLPFLRMMYTQTQQPEQMTVERLNANTKYTYVPYQAYLNDYYEMIGGDGSVAGQTAQDDSYAWFPVTDFQKEMTEWAKQEDQQSVLDEVETSYEVYVENNYEDVPSDLKQLKKMCKEKKAEWKKKMSGDITQEQKDDLVSERITDVKQFIRQTLWKQCSFSESVKKLPKGEDYVEYFLFDRKKGDSTAFASAAALMFRECGVPARYVVGYAAPANLFTENSEGNYSAVLQDDNAHAWVEIYVPGAGWMPVETTPGFDGTIENVESTDVQTDSVKDQKDKKEEKKNWKEEAGDLFKDTKKAFSGKTIEIVSGILLFLLLVEVRRRWISGRRRGNGRKLSKEQKVKEIFCSFYEVLLFGGFPQDVDTTEEEFEREVALRYPEFTEKELEKFRTLVLQVHYGYEEISEQDVQFARDEYEKLVKATVRQMKFRKKSVFYIWKGF</sequence>
<dbReference type="Gene3D" id="3.10.620.30">
    <property type="match status" value="1"/>
</dbReference>
<dbReference type="EMBL" id="CZBX01000006">
    <property type="protein sequence ID" value="CUQ87654.1"/>
    <property type="molecule type" value="Genomic_DNA"/>
</dbReference>
<evidence type="ECO:0000313" key="5">
    <source>
        <dbReference type="Proteomes" id="UP000078383"/>
    </source>
</evidence>
<dbReference type="SUPFAM" id="SSF54001">
    <property type="entry name" value="Cysteine proteinases"/>
    <property type="match status" value="1"/>
</dbReference>
<feature type="transmembrane region" description="Helical" evidence="2">
    <location>
        <begin position="200"/>
        <end position="218"/>
    </location>
</feature>
<evidence type="ECO:0000259" key="3">
    <source>
        <dbReference type="SMART" id="SM00460"/>
    </source>
</evidence>
<dbReference type="PANTHER" id="PTHR42736:SF1">
    <property type="entry name" value="PROTEIN-GLUTAMINE GAMMA-GLUTAMYLTRANSFERASE"/>
    <property type="match status" value="1"/>
</dbReference>
<feature type="region of interest" description="Disordered" evidence="1">
    <location>
        <begin position="653"/>
        <end position="672"/>
    </location>
</feature>